<feature type="non-terminal residue" evidence="2">
    <location>
        <position position="1"/>
    </location>
</feature>
<protein>
    <recommendedName>
        <fullName evidence="1">Endonuclease/exonuclease/phosphatase domain-containing protein</fullName>
    </recommendedName>
</protein>
<reference evidence="2" key="1">
    <citation type="submission" date="2014-09" db="EMBL/GenBank/DDBJ databases">
        <authorList>
            <person name="Magalhaes I.L.F."/>
            <person name="Oliveira U."/>
            <person name="Santos F.R."/>
            <person name="Vidigal T.H.D.A."/>
            <person name="Brescovit A.D."/>
            <person name="Santos A.J."/>
        </authorList>
    </citation>
    <scope>NUCLEOTIDE SEQUENCE</scope>
</reference>
<evidence type="ECO:0000259" key="1">
    <source>
        <dbReference type="Pfam" id="PF14529"/>
    </source>
</evidence>
<feature type="non-terminal residue" evidence="2">
    <location>
        <position position="115"/>
    </location>
</feature>
<feature type="domain" description="Endonuclease/exonuclease/phosphatase" evidence="1">
    <location>
        <begin position="9"/>
        <end position="95"/>
    </location>
</feature>
<name>A0A0K8TFZ4_LYGHE</name>
<dbReference type="Pfam" id="PF14529">
    <property type="entry name" value="Exo_endo_phos_2"/>
    <property type="match status" value="1"/>
</dbReference>
<dbReference type="AlphaFoldDB" id="A0A0K8TFZ4"/>
<proteinExistence type="predicted"/>
<evidence type="ECO:0000313" key="2">
    <source>
        <dbReference type="EMBL" id="JAG64454.1"/>
    </source>
</evidence>
<dbReference type="InterPro" id="IPR036691">
    <property type="entry name" value="Endo/exonu/phosph_ase_sf"/>
</dbReference>
<organism evidence="2">
    <name type="scientific">Lygus hesperus</name>
    <name type="common">Western plant bug</name>
    <dbReference type="NCBI Taxonomy" id="30085"/>
    <lineage>
        <taxon>Eukaryota</taxon>
        <taxon>Metazoa</taxon>
        <taxon>Ecdysozoa</taxon>
        <taxon>Arthropoda</taxon>
        <taxon>Hexapoda</taxon>
        <taxon>Insecta</taxon>
        <taxon>Pterygota</taxon>
        <taxon>Neoptera</taxon>
        <taxon>Paraneoptera</taxon>
        <taxon>Hemiptera</taxon>
        <taxon>Heteroptera</taxon>
        <taxon>Panheteroptera</taxon>
        <taxon>Cimicomorpha</taxon>
        <taxon>Miridae</taxon>
        <taxon>Mirini</taxon>
        <taxon>Lygus</taxon>
    </lineage>
</organism>
<dbReference type="GO" id="GO:0003824">
    <property type="term" value="F:catalytic activity"/>
    <property type="evidence" value="ECO:0007669"/>
    <property type="project" value="InterPro"/>
</dbReference>
<accession>A0A0K8TFZ4</accession>
<dbReference type="Gene3D" id="3.60.10.10">
    <property type="entry name" value="Endonuclease/exonuclease/phosphatase"/>
    <property type="match status" value="1"/>
</dbReference>
<dbReference type="EMBL" id="GBRD01001367">
    <property type="protein sequence ID" value="JAG64454.1"/>
    <property type="molecule type" value="Transcribed_RNA"/>
</dbReference>
<dbReference type="SUPFAM" id="SSF56219">
    <property type="entry name" value="DNase I-like"/>
    <property type="match status" value="1"/>
</dbReference>
<dbReference type="InterPro" id="IPR005135">
    <property type="entry name" value="Endo/exonuclease/phosphatase"/>
</dbReference>
<sequence length="115" mass="12968">KLYRFLVNKHHIIVGDHNAHHGSWSQALSNHRGNQLKAKIDEYGLVILNDGSPTRLTPPNTRDTAPDLSLCSQSMSTYTTWQVTNDPMRSDHFPTLITMEIPFNGNSFTYPKSSS</sequence>